<feature type="domain" description="Thiol:disulfide interchange protein DsbD N-terminal" evidence="2">
    <location>
        <begin position="88"/>
        <end position="191"/>
    </location>
</feature>
<dbReference type="PANTHER" id="PTHR32234">
    <property type="entry name" value="THIOL:DISULFIDE INTERCHANGE PROTEIN DSBD"/>
    <property type="match status" value="1"/>
</dbReference>
<dbReference type="EMBL" id="CAADFI010000036">
    <property type="protein sequence ID" value="VFJ92961.1"/>
    <property type="molecule type" value="Genomic_DNA"/>
</dbReference>
<evidence type="ECO:0000256" key="1">
    <source>
        <dbReference type="SAM" id="SignalP"/>
    </source>
</evidence>
<accession>A0A450UGU5</accession>
<dbReference type="EMBL" id="CAADFJ010000033">
    <property type="protein sequence ID" value="VFJ99569.1"/>
    <property type="molecule type" value="Genomic_DNA"/>
</dbReference>
<protein>
    <submittedName>
        <fullName evidence="3">Disulphide bond corrector protein DsbC</fullName>
    </submittedName>
</protein>
<evidence type="ECO:0000313" key="4">
    <source>
        <dbReference type="EMBL" id="VFJ92961.1"/>
    </source>
</evidence>
<dbReference type="GO" id="GO:0015035">
    <property type="term" value="F:protein-disulfide reductase activity"/>
    <property type="evidence" value="ECO:0007669"/>
    <property type="project" value="TreeGrafter"/>
</dbReference>
<feature type="signal peptide" evidence="1">
    <location>
        <begin position="1"/>
        <end position="21"/>
    </location>
</feature>
<evidence type="ECO:0000313" key="5">
    <source>
        <dbReference type="EMBL" id="VFJ99569.1"/>
    </source>
</evidence>
<dbReference type="GO" id="GO:0045454">
    <property type="term" value="P:cell redox homeostasis"/>
    <property type="evidence" value="ECO:0007669"/>
    <property type="project" value="TreeGrafter"/>
</dbReference>
<proteinExistence type="predicted"/>
<keyword evidence="1" id="KW-0732">Signal</keyword>
<dbReference type="PANTHER" id="PTHR32234:SF0">
    <property type="entry name" value="THIOL:DISULFIDE INTERCHANGE PROTEIN DSBD"/>
    <property type="match status" value="1"/>
</dbReference>
<gene>
    <name evidence="3" type="ORF">BECKH772A_GA0070896_1003412</name>
    <name evidence="4" type="ORF">BECKH772B_GA0070898_1003612</name>
    <name evidence="5" type="ORF">BECKH772C_GA0070978_1003312</name>
</gene>
<dbReference type="EMBL" id="CAADFG010000034">
    <property type="protein sequence ID" value="VFJ91744.1"/>
    <property type="molecule type" value="Genomic_DNA"/>
</dbReference>
<sequence>MIMARLLAVAFRALTISLSLALPLAAAPLAGLFGGGEEGPGGTFLPPDEAFPPPELEIRDLESCAATSLDHRQRPTDAHRRTLPCAALVVRWPIAQGYALYRDRFRFTWEGTPGVRLGAAEMPPATHKDLGDGSEPMAVFHDEAAITVPLLFHGPCAGATPHRTATGRLTVGYQGCAQAGFCYAPITKTLPVAVPCPGASKAPG</sequence>
<reference evidence="3" key="1">
    <citation type="submission" date="2019-02" db="EMBL/GenBank/DDBJ databases">
        <authorList>
            <person name="Gruber-Vodicka R. H."/>
            <person name="Seah K. B. B."/>
        </authorList>
    </citation>
    <scope>NUCLEOTIDE SEQUENCE</scope>
    <source>
        <strain evidence="5">BECK_SA2B12</strain>
        <strain evidence="3">BECK_SA2B15</strain>
        <strain evidence="4">BECK_SA2B20</strain>
    </source>
</reference>
<feature type="chain" id="PRO_5033432512" evidence="1">
    <location>
        <begin position="22"/>
        <end position="204"/>
    </location>
</feature>
<evidence type="ECO:0000313" key="3">
    <source>
        <dbReference type="EMBL" id="VFJ91744.1"/>
    </source>
</evidence>
<dbReference type="Gene3D" id="2.60.40.1250">
    <property type="entry name" value="Thiol:disulfide interchange protein DsbD, N-terminal domain"/>
    <property type="match status" value="1"/>
</dbReference>
<organism evidence="3">
    <name type="scientific">Candidatus Kentrum eta</name>
    <dbReference type="NCBI Taxonomy" id="2126337"/>
    <lineage>
        <taxon>Bacteria</taxon>
        <taxon>Pseudomonadati</taxon>
        <taxon>Pseudomonadota</taxon>
        <taxon>Gammaproteobacteria</taxon>
        <taxon>Candidatus Kentrum</taxon>
    </lineage>
</organism>
<dbReference type="SUPFAM" id="SSF74863">
    <property type="entry name" value="Thiol:disulfide interchange protein DsbD, N-terminal domain (DsbD-alpha)"/>
    <property type="match status" value="1"/>
</dbReference>
<name>A0A450UGU5_9GAMM</name>
<dbReference type="InterPro" id="IPR036929">
    <property type="entry name" value="DsbDN_sf"/>
</dbReference>
<dbReference type="AlphaFoldDB" id="A0A450UGU5"/>
<dbReference type="InterPro" id="IPR028250">
    <property type="entry name" value="DsbDN"/>
</dbReference>
<evidence type="ECO:0000259" key="2">
    <source>
        <dbReference type="Pfam" id="PF11412"/>
    </source>
</evidence>
<dbReference type="Pfam" id="PF11412">
    <property type="entry name" value="DsbD_N"/>
    <property type="match status" value="1"/>
</dbReference>